<reference evidence="4" key="1">
    <citation type="submission" date="2020-08" db="EMBL/GenBank/DDBJ databases">
        <title>Genome public.</title>
        <authorList>
            <person name="Liu C."/>
            <person name="Sun Q."/>
        </authorList>
    </citation>
    <scope>NUCLEOTIDE SEQUENCE</scope>
    <source>
        <strain evidence="4">NSJ-12</strain>
    </source>
</reference>
<feature type="region of interest" description="Disordered" evidence="1">
    <location>
        <begin position="127"/>
        <end position="155"/>
    </location>
</feature>
<dbReference type="EMBL" id="JACRSY010000049">
    <property type="protein sequence ID" value="MBC8581397.1"/>
    <property type="molecule type" value="Genomic_DNA"/>
</dbReference>
<dbReference type="RefSeq" id="WP_249334301.1">
    <property type="nucleotide sequence ID" value="NZ_JACRSY010000049.1"/>
</dbReference>
<proteinExistence type="predicted"/>
<name>A0A926EN89_9FIRM</name>
<protein>
    <submittedName>
        <fullName evidence="4">Copper amine oxidase N-terminal domain-containing protein</fullName>
    </submittedName>
</protein>
<accession>A0A926EN89</accession>
<dbReference type="InterPro" id="IPR012854">
    <property type="entry name" value="Cu_amine_oxidase-like_N"/>
</dbReference>
<keyword evidence="2" id="KW-0732">Signal</keyword>
<evidence type="ECO:0000259" key="3">
    <source>
        <dbReference type="Pfam" id="PF07833"/>
    </source>
</evidence>
<dbReference type="Proteomes" id="UP000655830">
    <property type="component" value="Unassembled WGS sequence"/>
</dbReference>
<feature type="chain" id="PRO_5038084096" evidence="2">
    <location>
        <begin position="21"/>
        <end position="308"/>
    </location>
</feature>
<evidence type="ECO:0000313" key="4">
    <source>
        <dbReference type="EMBL" id="MBC8581397.1"/>
    </source>
</evidence>
<evidence type="ECO:0000256" key="2">
    <source>
        <dbReference type="SAM" id="SignalP"/>
    </source>
</evidence>
<evidence type="ECO:0000313" key="5">
    <source>
        <dbReference type="Proteomes" id="UP000655830"/>
    </source>
</evidence>
<sequence length="308" mass="33280">MKKLILVLGLSMTLSMPVMASKNEIKITINGIEQTLTNKPKSINGTTYLPLRELGDLLNLKTEYLKERNSVSVVSETQSLDISLSGQDSVALIENGKTYLPLRFISENLGYGIIYDNGTILITTEPTEGNTPDVPNTNGQLDVSNMNPSDPNNAHNLNAFKDGRSLSVLPKAQWSQVKKPEGASDRSWNNCSKVYSNGVIMATGKLSDMPKDINKVYEGKEDFEHSLTTVPKISVNSKGVLVSSRGGAPTMILFKDGTTVQVDNGADASMGRDENGNYKPGKGVDDIACVVVADTQARAAYVFQVTGE</sequence>
<comment type="caution">
    <text evidence="4">The sequence shown here is derived from an EMBL/GenBank/DDBJ whole genome shotgun (WGS) entry which is preliminary data.</text>
</comment>
<feature type="signal peptide" evidence="2">
    <location>
        <begin position="1"/>
        <end position="20"/>
    </location>
</feature>
<keyword evidence="5" id="KW-1185">Reference proteome</keyword>
<evidence type="ECO:0000256" key="1">
    <source>
        <dbReference type="SAM" id="MobiDB-lite"/>
    </source>
</evidence>
<dbReference type="Pfam" id="PF07833">
    <property type="entry name" value="Cu_amine_oxidN1"/>
    <property type="match status" value="1"/>
</dbReference>
<gene>
    <name evidence="4" type="ORF">H8718_18060</name>
</gene>
<organism evidence="4 5">
    <name type="scientific">Zhenhengia yiwuensis</name>
    <dbReference type="NCBI Taxonomy" id="2763666"/>
    <lineage>
        <taxon>Bacteria</taxon>
        <taxon>Bacillati</taxon>
        <taxon>Bacillota</taxon>
        <taxon>Clostridia</taxon>
        <taxon>Lachnospirales</taxon>
        <taxon>Lachnospiraceae</taxon>
        <taxon>Zhenhengia</taxon>
    </lineage>
</organism>
<feature type="domain" description="Copper amine oxidase-like N-terminal" evidence="3">
    <location>
        <begin position="28"/>
        <end position="120"/>
    </location>
</feature>
<dbReference type="AlphaFoldDB" id="A0A926EN89"/>